<reference evidence="1 2" key="1">
    <citation type="journal article" date="2014" name="Genome Announc.">
        <title>Draft Genome Sequence of the Haloacid-Degrading Burkholderia caribensis Strain MBA4.</title>
        <authorList>
            <person name="Pan Y."/>
            <person name="Kong K.F."/>
            <person name="Tsang J.S."/>
        </authorList>
    </citation>
    <scope>NUCLEOTIDE SEQUENCE [LARGE SCALE GENOMIC DNA]</scope>
    <source>
        <strain evidence="1 2">852011</strain>
    </source>
</reference>
<dbReference type="AlphaFoldDB" id="A0A9Q6S0G8"/>
<sequence>MRRSEPRSPLRHREVLAKPARLGGFFTGGSTVIVWFDALQGGKRLPVEGLHDMVYGTDRSFDASVPLMVFTQVTRRFRLPLPDSDQLRSPISALCICVSAHLDSLYSRGNQRRLPCVNATTSTGKQGVRLLIFDMHIEDKSSRVLPTQGCWRDCLPRHSHIGPQWPGSFLIQMCWILLMANCWFGIAKLTPVGAQPGISSQRC</sequence>
<organism evidence="1 2">
    <name type="scientific">Paraburkholderia caribensis</name>
    <dbReference type="NCBI Taxonomy" id="75105"/>
    <lineage>
        <taxon>Bacteria</taxon>
        <taxon>Pseudomonadati</taxon>
        <taxon>Pseudomonadota</taxon>
        <taxon>Betaproteobacteria</taxon>
        <taxon>Burkholderiales</taxon>
        <taxon>Burkholderiaceae</taxon>
        <taxon>Paraburkholderia</taxon>
    </lineage>
</organism>
<dbReference type="Proteomes" id="UP000509548">
    <property type="component" value="Chromosome 1"/>
</dbReference>
<protein>
    <submittedName>
        <fullName evidence="1">Uncharacterized protein</fullName>
    </submittedName>
</protein>
<accession>A0A9Q6S0G8</accession>
<evidence type="ECO:0000313" key="1">
    <source>
        <dbReference type="EMBL" id="QLB62255.1"/>
    </source>
</evidence>
<dbReference type="EMBL" id="CP015958">
    <property type="protein sequence ID" value="QLB62255.1"/>
    <property type="molecule type" value="Genomic_DNA"/>
</dbReference>
<evidence type="ECO:0000313" key="2">
    <source>
        <dbReference type="Proteomes" id="UP000509548"/>
    </source>
</evidence>
<proteinExistence type="predicted"/>
<gene>
    <name evidence="1" type="ORF">A9O66_07600</name>
</gene>
<name>A0A9Q6S0G8_9BURK</name>